<feature type="region of interest" description="Disordered" evidence="1">
    <location>
        <begin position="1"/>
        <end position="55"/>
    </location>
</feature>
<reference evidence="2 3" key="1">
    <citation type="journal article" date="2013" name="Curr. Biol.">
        <title>The Genome of the Foraminiferan Reticulomyxa filosa.</title>
        <authorList>
            <person name="Glockner G."/>
            <person name="Hulsmann N."/>
            <person name="Schleicher M."/>
            <person name="Noegel A.A."/>
            <person name="Eichinger L."/>
            <person name="Gallinger C."/>
            <person name="Pawlowski J."/>
            <person name="Sierra R."/>
            <person name="Euteneuer U."/>
            <person name="Pillet L."/>
            <person name="Moustafa A."/>
            <person name="Platzer M."/>
            <person name="Groth M."/>
            <person name="Szafranski K."/>
            <person name="Schliwa M."/>
        </authorList>
    </citation>
    <scope>NUCLEOTIDE SEQUENCE [LARGE SCALE GENOMIC DNA]</scope>
</reference>
<comment type="caution">
    <text evidence="2">The sequence shown here is derived from an EMBL/GenBank/DDBJ whole genome shotgun (WGS) entry which is preliminary data.</text>
</comment>
<organism evidence="2 3">
    <name type="scientific">Reticulomyxa filosa</name>
    <dbReference type="NCBI Taxonomy" id="46433"/>
    <lineage>
        <taxon>Eukaryota</taxon>
        <taxon>Sar</taxon>
        <taxon>Rhizaria</taxon>
        <taxon>Retaria</taxon>
        <taxon>Foraminifera</taxon>
        <taxon>Monothalamids</taxon>
        <taxon>Reticulomyxidae</taxon>
        <taxon>Reticulomyxa</taxon>
    </lineage>
</organism>
<name>X6MA15_RETFI</name>
<proteinExistence type="predicted"/>
<feature type="compositionally biased region" description="Basic and acidic residues" evidence="1">
    <location>
        <begin position="16"/>
        <end position="33"/>
    </location>
</feature>
<protein>
    <submittedName>
        <fullName evidence="2">Uncharacterized protein</fullName>
    </submittedName>
</protein>
<dbReference type="EMBL" id="ASPP01023867">
    <property type="protein sequence ID" value="ETO09845.1"/>
    <property type="molecule type" value="Genomic_DNA"/>
</dbReference>
<dbReference type="AlphaFoldDB" id="X6MA15"/>
<feature type="compositionally biased region" description="Basic residues" evidence="1">
    <location>
        <begin position="1"/>
        <end position="15"/>
    </location>
</feature>
<evidence type="ECO:0000313" key="2">
    <source>
        <dbReference type="EMBL" id="ETO09845.1"/>
    </source>
</evidence>
<gene>
    <name evidence="2" type="ORF">RFI_27532</name>
</gene>
<accession>X6MA15</accession>
<evidence type="ECO:0000256" key="1">
    <source>
        <dbReference type="SAM" id="MobiDB-lite"/>
    </source>
</evidence>
<keyword evidence="3" id="KW-1185">Reference proteome</keyword>
<evidence type="ECO:0000313" key="3">
    <source>
        <dbReference type="Proteomes" id="UP000023152"/>
    </source>
</evidence>
<sequence length="151" mass="18065">MGRKKIIKRKKKNRKMEKMEKRKKENRKIEKNEKRKKKKKDRKNKKARKKNNEKEIIKKVKEKRLKLAKNRSKVCLVINIFVRGSPSLCQQTVADFNIEYLTQQPKSEELEEEIAKPICMLLLSLNEASKTFPFILFTDDALCSFMFVYIL</sequence>
<feature type="compositionally biased region" description="Basic residues" evidence="1">
    <location>
        <begin position="34"/>
        <end position="49"/>
    </location>
</feature>
<dbReference type="Proteomes" id="UP000023152">
    <property type="component" value="Unassembled WGS sequence"/>
</dbReference>